<dbReference type="PROSITE" id="PS50102">
    <property type="entry name" value="RRM"/>
    <property type="match status" value="2"/>
</dbReference>
<dbReference type="InterPro" id="IPR012677">
    <property type="entry name" value="Nucleotide-bd_a/b_plait_sf"/>
</dbReference>
<feature type="compositionally biased region" description="Basic and acidic residues" evidence="3">
    <location>
        <begin position="13"/>
        <end position="24"/>
    </location>
</feature>
<feature type="domain" description="RRM" evidence="4">
    <location>
        <begin position="235"/>
        <end position="312"/>
    </location>
</feature>
<feature type="compositionally biased region" description="Polar residues" evidence="3">
    <location>
        <begin position="631"/>
        <end position="640"/>
    </location>
</feature>
<evidence type="ECO:0000256" key="1">
    <source>
        <dbReference type="ARBA" id="ARBA00022884"/>
    </source>
</evidence>
<keyword evidence="1 2" id="KW-0694">RNA-binding</keyword>
<feature type="compositionally biased region" description="Basic and acidic residues" evidence="3">
    <location>
        <begin position="425"/>
        <end position="434"/>
    </location>
</feature>
<evidence type="ECO:0000256" key="2">
    <source>
        <dbReference type="PROSITE-ProRule" id="PRU00176"/>
    </source>
</evidence>
<evidence type="ECO:0000259" key="4">
    <source>
        <dbReference type="PROSITE" id="PS50102"/>
    </source>
</evidence>
<dbReference type="PANTHER" id="PTHR23189">
    <property type="entry name" value="RNA RECOGNITION MOTIF-CONTAINING"/>
    <property type="match status" value="1"/>
</dbReference>
<reference evidence="5" key="1">
    <citation type="submission" date="2019-01" db="EMBL/GenBank/DDBJ databases">
        <title>Draft genome sequences of three monokaryotic isolates of the white-rot basidiomycete fungus Dichomitus squalens.</title>
        <authorList>
            <consortium name="DOE Joint Genome Institute"/>
            <person name="Lopez S.C."/>
            <person name="Andreopoulos B."/>
            <person name="Pangilinan J."/>
            <person name="Lipzen A."/>
            <person name="Riley R."/>
            <person name="Ahrendt S."/>
            <person name="Ng V."/>
            <person name="Barry K."/>
            <person name="Daum C."/>
            <person name="Grigoriev I.V."/>
            <person name="Hilden K.S."/>
            <person name="Makela M.R."/>
            <person name="de Vries R.P."/>
        </authorList>
    </citation>
    <scope>NUCLEOTIDE SEQUENCE [LARGE SCALE GENOMIC DNA]</scope>
    <source>
        <strain evidence="5">OM18370.1</strain>
    </source>
</reference>
<dbReference type="Gene3D" id="3.30.70.330">
    <property type="match status" value="1"/>
</dbReference>
<feature type="region of interest" description="Disordered" evidence="3">
    <location>
        <begin position="1"/>
        <end position="30"/>
    </location>
</feature>
<protein>
    <submittedName>
        <fullName evidence="5">RNA recognition motif 2-domain-containing protein</fullName>
    </submittedName>
</protein>
<name>A0A4Q9MPC4_9APHY</name>
<dbReference type="Proteomes" id="UP000292957">
    <property type="component" value="Unassembled WGS sequence"/>
</dbReference>
<gene>
    <name evidence="5" type="ORF">BD311DRAFT_266913</name>
</gene>
<proteinExistence type="predicted"/>
<evidence type="ECO:0000256" key="3">
    <source>
        <dbReference type="SAM" id="MobiDB-lite"/>
    </source>
</evidence>
<feature type="region of interest" description="Disordered" evidence="3">
    <location>
        <begin position="604"/>
        <end position="648"/>
    </location>
</feature>
<feature type="region of interest" description="Disordered" evidence="3">
    <location>
        <begin position="64"/>
        <end position="131"/>
    </location>
</feature>
<dbReference type="InterPro" id="IPR007201">
    <property type="entry name" value="Mei2-like_Rrm_C"/>
</dbReference>
<dbReference type="InterPro" id="IPR035979">
    <property type="entry name" value="RBD_domain_sf"/>
</dbReference>
<feature type="compositionally biased region" description="Basic and acidic residues" evidence="3">
    <location>
        <begin position="450"/>
        <end position="469"/>
    </location>
</feature>
<feature type="region of interest" description="Disordered" evidence="3">
    <location>
        <begin position="417"/>
        <end position="469"/>
    </location>
</feature>
<dbReference type="AlphaFoldDB" id="A0A4Q9MPC4"/>
<feature type="region of interest" description="Disordered" evidence="3">
    <location>
        <begin position="166"/>
        <end position="187"/>
    </location>
</feature>
<sequence>MDLHAVPFPTTHQPEDSLFIDKRPSVPPRLHSTPSLPNLWLPHHYGSLSPSLPLQGSARHRPHLRPLDLASSPSSSPTKKDGPSHLARRPPSLLTPPLTPSSSFNGTSNDTPFTPPDPHSPSRWASSTDRDHTYTLIHPSYSAGSKTYMTTPTTAAHDVGYLTPTSARSQSLSSDDGTGKVQTPSAAQDVSTLATGLASVDITPRDERTCVVVGLDEAPVSDLEIGEATSDKPTRLVLIRNVSSTASATVLREAFSGIGDIKGILARFQYPHGVVILAFYDSRDATRALRQISANQIPTLGDARLSAAFVSPADVERLTGKSEFLAELDGSFFVTVEARSVAPRDVQNLLASFGELASFDGAGTDPHDQTFHVDYHDCRDAASAYKALNNRTIFGARLTLVSNKDVLTHPVRLMQGAARSMQDSELQRDMEGRSRPRSMSVSEGVGTPDAARKLNKTKDISQDHGRRSSNDLFFDAIGKGLDSSHAASLRPRSISASAENFASNVGMQPPGGGYMTPGPAYPYAEPPYGYGHPLQVQVPSMYPAHSYPYPVYGHDVGMYGPEVEGLNWTYTGAHPRQVDYYLPSVPRPPVYAHAQPVASISGTSVRMGQQPLAAGPGDRTTSHTNGHHEPTQTASSNDGFDNSLGGPRAPGAKNVLDIQAIESGIDTRTTVMIKNIPNKMTDRDLKNFIDRVCPRRIDFMYLRMDFQNGCNVGYAFVNFITVQDLLQFAKTQIGVKWNMYSSEKTLQMCYATYQGKESLVEKFKNSCIMDEKEAWRPKIYHSDGPNQGLPEPFPPPTHLRRKERSQHNRGALFVPGTHHQPSGGGGLYHHRPHPPRMSGR</sequence>
<dbReference type="InterPro" id="IPR000504">
    <property type="entry name" value="RRM_dom"/>
</dbReference>
<dbReference type="GO" id="GO:0003723">
    <property type="term" value="F:RNA binding"/>
    <property type="evidence" value="ECO:0007669"/>
    <property type="project" value="UniProtKB-UniRule"/>
</dbReference>
<feature type="domain" description="RRM" evidence="4">
    <location>
        <begin position="669"/>
        <end position="753"/>
    </location>
</feature>
<dbReference type="OrthoDB" id="417481at2759"/>
<feature type="region of interest" description="Disordered" evidence="3">
    <location>
        <begin position="779"/>
        <end position="840"/>
    </location>
</feature>
<organism evidence="5">
    <name type="scientific">Dichomitus squalens</name>
    <dbReference type="NCBI Taxonomy" id="114155"/>
    <lineage>
        <taxon>Eukaryota</taxon>
        <taxon>Fungi</taxon>
        <taxon>Dikarya</taxon>
        <taxon>Basidiomycota</taxon>
        <taxon>Agaricomycotina</taxon>
        <taxon>Agaricomycetes</taxon>
        <taxon>Polyporales</taxon>
        <taxon>Polyporaceae</taxon>
        <taxon>Dichomitus</taxon>
    </lineage>
</organism>
<dbReference type="EMBL" id="ML143412">
    <property type="protein sequence ID" value="TBU29600.1"/>
    <property type="molecule type" value="Genomic_DNA"/>
</dbReference>
<accession>A0A4Q9MPC4</accession>
<evidence type="ECO:0000313" key="5">
    <source>
        <dbReference type="EMBL" id="TBU29600.1"/>
    </source>
</evidence>
<feature type="compositionally biased region" description="Basic residues" evidence="3">
    <location>
        <begin position="828"/>
        <end position="840"/>
    </location>
</feature>
<dbReference type="SUPFAM" id="SSF54928">
    <property type="entry name" value="RNA-binding domain, RBD"/>
    <property type="match status" value="2"/>
</dbReference>
<dbReference type="Pfam" id="PF04059">
    <property type="entry name" value="RRM_2"/>
    <property type="match status" value="1"/>
</dbReference>